<evidence type="ECO:0000256" key="1">
    <source>
        <dbReference type="SAM" id="Phobius"/>
    </source>
</evidence>
<dbReference type="PATRIC" id="fig|1122219.3.peg.3415"/>
<dbReference type="OrthoDB" id="1624110at2"/>
<gene>
    <name evidence="2" type="ORF">AB840_14815</name>
</gene>
<keyword evidence="1" id="KW-0472">Membrane</keyword>
<dbReference type="STRING" id="39029.BSR42_12515"/>
<dbReference type="Proteomes" id="UP000036503">
    <property type="component" value="Unassembled WGS sequence"/>
</dbReference>
<name>A0A0J6ZK31_9FIRM</name>
<dbReference type="InParanoid" id="A0A0J6ZK31"/>
<evidence type="ECO:0000313" key="2">
    <source>
        <dbReference type="EMBL" id="KMO85216.1"/>
    </source>
</evidence>
<feature type="transmembrane region" description="Helical" evidence="1">
    <location>
        <begin position="6"/>
        <end position="27"/>
    </location>
</feature>
<keyword evidence="1" id="KW-0812">Transmembrane</keyword>
<keyword evidence="3" id="KW-1185">Reference proteome</keyword>
<accession>A0A0J6ZK31</accession>
<organism evidence="2 3">
    <name type="scientific">Megasphaera cerevisiae DSM 20462</name>
    <dbReference type="NCBI Taxonomy" id="1122219"/>
    <lineage>
        <taxon>Bacteria</taxon>
        <taxon>Bacillati</taxon>
        <taxon>Bacillota</taxon>
        <taxon>Negativicutes</taxon>
        <taxon>Veillonellales</taxon>
        <taxon>Veillonellaceae</taxon>
        <taxon>Megasphaera</taxon>
    </lineage>
</organism>
<dbReference type="AlphaFoldDB" id="A0A0J6ZK31"/>
<dbReference type="EMBL" id="LEKT01000090">
    <property type="protein sequence ID" value="KMO85216.1"/>
    <property type="molecule type" value="Genomic_DNA"/>
</dbReference>
<proteinExistence type="predicted"/>
<reference evidence="2 3" key="1">
    <citation type="submission" date="2015-06" db="EMBL/GenBank/DDBJ databases">
        <title>Draft genome sequence of beer spoilage bacterium Megasphaera cerevisiae type strain 20462.</title>
        <authorList>
            <person name="Kutumbaka K."/>
            <person name="Pasmowitz J."/>
            <person name="Mategko J."/>
            <person name="Reyes D."/>
            <person name="Friedrich A."/>
            <person name="Han S."/>
            <person name="Martens-Habbena W."/>
            <person name="Neal-McKinney J."/>
            <person name="Janagama H.K."/>
            <person name="Nadala C."/>
            <person name="Samadpour M."/>
        </authorList>
    </citation>
    <scope>NUCLEOTIDE SEQUENCE [LARGE SCALE GENOMIC DNA]</scope>
    <source>
        <strain evidence="2 3">DSM 20462</strain>
    </source>
</reference>
<feature type="transmembrane region" description="Helical" evidence="1">
    <location>
        <begin position="62"/>
        <end position="82"/>
    </location>
</feature>
<feature type="transmembrane region" description="Helical" evidence="1">
    <location>
        <begin position="145"/>
        <end position="164"/>
    </location>
</feature>
<sequence>MAIMYDMVTGIQLCFVIVLFCFTCFFYKERCCTIFTLLYPCFLFSVWAGAVSFYFAGYFFLSVLWFLLGFLIGLGVAAYFQCGELAVKHCPGKIRIRCPALKMAPLLLSIAVILFGGIQTVIYFIPFLNHFLNHSWLFNELVGFIPGIFIGGLWGKLVSIVWTAQIRQ</sequence>
<dbReference type="RefSeq" id="WP_048515610.1">
    <property type="nucleotide sequence ID" value="NZ_FUXD01000062.1"/>
</dbReference>
<evidence type="ECO:0000313" key="3">
    <source>
        <dbReference type="Proteomes" id="UP000036503"/>
    </source>
</evidence>
<feature type="transmembrane region" description="Helical" evidence="1">
    <location>
        <begin position="103"/>
        <end position="125"/>
    </location>
</feature>
<protein>
    <submittedName>
        <fullName evidence="2">Uncharacterized protein</fullName>
    </submittedName>
</protein>
<feature type="transmembrane region" description="Helical" evidence="1">
    <location>
        <begin position="34"/>
        <end position="56"/>
    </location>
</feature>
<comment type="caution">
    <text evidence="2">The sequence shown here is derived from an EMBL/GenBank/DDBJ whole genome shotgun (WGS) entry which is preliminary data.</text>
</comment>
<keyword evidence="1" id="KW-1133">Transmembrane helix</keyword>